<dbReference type="SUPFAM" id="SSF55826">
    <property type="entry name" value="YbaK/ProRS associated domain"/>
    <property type="match status" value="1"/>
</dbReference>
<name>B3PR38_RHIE6</name>
<dbReference type="KEGG" id="rec:RHECIAT_CH0004263"/>
<sequence>MQQGNDEEAKKNSCGRMRLAERPQMWGSGVGGEDCQMMWTDLIRTPRFSSPPMDCPMPENTPKTKEDLFAFLDGLGIAHKTVDHAPVFTVAESVALRDEIPGGHTKNLFIKDKKDRYFLLTVEENAEVDLKQVHTIIGGSGRVSFGRAEKLMEYLGVIPGAVTAFGAINDTAGNVTFVLDADLMAEEIVNCHPLANDATTSIASGDLVRFMEATGHKPLVLKVTS</sequence>
<reference evidence="3 4" key="1">
    <citation type="submission" date="2008-04" db="EMBL/GenBank/DDBJ databases">
        <title>Genome diversity and DNA divergence of Rhizobium etli.</title>
        <authorList>
            <person name="Gonzalez V."/>
            <person name="Acosta J.L."/>
            <person name="Santamaria R.I."/>
            <person name="Bustos P."/>
            <person name="Hernandez-Gonzalez I.L."/>
            <person name="Fernandez J.L."/>
            <person name="Diaz R."/>
            <person name="Flores M."/>
            <person name="Mora J."/>
            <person name="Palacios R."/>
            <person name="Davila G."/>
        </authorList>
    </citation>
    <scope>NUCLEOTIDE SEQUENCE [LARGE SCALE GENOMIC DNA]</scope>
    <source>
        <strain evidence="3 4">CIAT 652</strain>
    </source>
</reference>
<evidence type="ECO:0000313" key="3">
    <source>
        <dbReference type="EMBL" id="ACE93192.1"/>
    </source>
</evidence>
<gene>
    <name evidence="3" type="ordered locus">RHECIAT_CH0004263</name>
</gene>
<accession>B3PR38</accession>
<dbReference type="PANTHER" id="PTHR31423:SF3">
    <property type="entry name" value="PROLYL-TRNA SYNTHETASE ASSOCIATED DOMAIN-CONTAINING PROTEIN 1-RELATED"/>
    <property type="match status" value="1"/>
</dbReference>
<dbReference type="PANTHER" id="PTHR31423">
    <property type="entry name" value="YBAK DOMAIN-CONTAINING PROTEIN"/>
    <property type="match status" value="1"/>
</dbReference>
<dbReference type="InterPro" id="IPR007214">
    <property type="entry name" value="YbaK/aa-tRNA-synth-assoc-dom"/>
</dbReference>
<dbReference type="eggNOG" id="COG3760">
    <property type="taxonomic scope" value="Bacteria"/>
</dbReference>
<proteinExistence type="inferred from homology"/>
<dbReference type="Pfam" id="PF04073">
    <property type="entry name" value="tRNA_edit"/>
    <property type="match status" value="1"/>
</dbReference>
<dbReference type="AlphaFoldDB" id="B3PR38"/>
<comment type="similarity">
    <text evidence="1">Belongs to the PRORSD1 family.</text>
</comment>
<evidence type="ECO:0000256" key="1">
    <source>
        <dbReference type="ARBA" id="ARBA00010201"/>
    </source>
</evidence>
<dbReference type="HOGENOM" id="CLU_104635_2_0_5"/>
<dbReference type="EMBL" id="CP001074">
    <property type="protein sequence ID" value="ACE93192.1"/>
    <property type="molecule type" value="Genomic_DNA"/>
</dbReference>
<dbReference type="InterPro" id="IPR040285">
    <property type="entry name" value="ProX/PRXD1"/>
</dbReference>
<dbReference type="Proteomes" id="UP000008817">
    <property type="component" value="Chromosome"/>
</dbReference>
<dbReference type="GO" id="GO:0002161">
    <property type="term" value="F:aminoacyl-tRNA deacylase activity"/>
    <property type="evidence" value="ECO:0007669"/>
    <property type="project" value="InterPro"/>
</dbReference>
<evidence type="ECO:0000313" key="4">
    <source>
        <dbReference type="Proteomes" id="UP000008817"/>
    </source>
</evidence>
<dbReference type="InterPro" id="IPR036754">
    <property type="entry name" value="YbaK/aa-tRNA-synt-asso_dom_sf"/>
</dbReference>
<protein>
    <submittedName>
        <fullName evidence="3">Hypothetical conserved protein</fullName>
    </submittedName>
</protein>
<dbReference type="FunFam" id="3.90.960.10:FF:000005">
    <property type="entry name" value="Putative prolyl-tRNA synthetase"/>
    <property type="match status" value="1"/>
</dbReference>
<feature type="domain" description="YbaK/aminoacyl-tRNA synthetase-associated" evidence="2">
    <location>
        <begin position="84"/>
        <end position="210"/>
    </location>
</feature>
<evidence type="ECO:0000259" key="2">
    <source>
        <dbReference type="Pfam" id="PF04073"/>
    </source>
</evidence>
<organism evidence="3 4">
    <name type="scientific">Rhizobium etli (strain CIAT 652)</name>
    <dbReference type="NCBI Taxonomy" id="491916"/>
    <lineage>
        <taxon>Bacteria</taxon>
        <taxon>Pseudomonadati</taxon>
        <taxon>Pseudomonadota</taxon>
        <taxon>Alphaproteobacteria</taxon>
        <taxon>Hyphomicrobiales</taxon>
        <taxon>Rhizobiaceae</taxon>
        <taxon>Rhizobium/Agrobacterium group</taxon>
        <taxon>Rhizobium</taxon>
    </lineage>
</organism>
<dbReference type="CDD" id="cd04335">
    <property type="entry name" value="PrdX_deacylase"/>
    <property type="match status" value="1"/>
</dbReference>
<dbReference type="Gene3D" id="3.90.960.10">
    <property type="entry name" value="YbaK/aminoacyl-tRNA synthetase-associated domain"/>
    <property type="match status" value="1"/>
</dbReference>